<keyword evidence="4" id="KW-0812">Transmembrane</keyword>
<keyword evidence="1" id="KW-0820">tRNA-binding</keyword>
<protein>
    <recommendedName>
        <fullName evidence="5">tRNA/rRNA methyltransferase SpoU type domain-containing protein</fullName>
    </recommendedName>
</protein>
<dbReference type="InterPro" id="IPR029028">
    <property type="entry name" value="Alpha/beta_knot_MTases"/>
</dbReference>
<dbReference type="PANTHER" id="PTHR43453:SF3">
    <property type="entry name" value="TRNA_RRNA METHYLTRANSFERASE SPOU TYPE DOMAIN-CONTAINING PROTEIN"/>
    <property type="match status" value="1"/>
</dbReference>
<evidence type="ECO:0000256" key="4">
    <source>
        <dbReference type="SAM" id="Phobius"/>
    </source>
</evidence>
<reference evidence="6" key="1">
    <citation type="submission" date="2021-01" db="EMBL/GenBank/DDBJ databases">
        <authorList>
            <person name="Corre E."/>
            <person name="Pelletier E."/>
            <person name="Niang G."/>
            <person name="Scheremetjew M."/>
            <person name="Finn R."/>
            <person name="Kale V."/>
            <person name="Holt S."/>
            <person name="Cochrane G."/>
            <person name="Meng A."/>
            <person name="Brown T."/>
            <person name="Cohen L."/>
        </authorList>
    </citation>
    <scope>NUCLEOTIDE SEQUENCE</scope>
    <source>
        <strain evidence="6">10249 10 AB</strain>
    </source>
</reference>
<dbReference type="Gene3D" id="3.40.1280.10">
    <property type="match status" value="1"/>
</dbReference>
<evidence type="ECO:0000259" key="5">
    <source>
        <dbReference type="Pfam" id="PF00588"/>
    </source>
</evidence>
<evidence type="ECO:0000256" key="3">
    <source>
        <dbReference type="ARBA" id="ARBA00022679"/>
    </source>
</evidence>
<dbReference type="InterPro" id="IPR029026">
    <property type="entry name" value="tRNA_m1G_MTases_N"/>
</dbReference>
<dbReference type="CDD" id="cd18092">
    <property type="entry name" value="SpoU-like_TrmH"/>
    <property type="match status" value="1"/>
</dbReference>
<dbReference type="PANTHER" id="PTHR43453">
    <property type="entry name" value="RRNA METHYLASE-LIKE"/>
    <property type="match status" value="1"/>
</dbReference>
<dbReference type="Pfam" id="PF00588">
    <property type="entry name" value="SpoU_methylase"/>
    <property type="match status" value="1"/>
</dbReference>
<evidence type="ECO:0000256" key="2">
    <source>
        <dbReference type="ARBA" id="ARBA00022603"/>
    </source>
</evidence>
<keyword evidence="4" id="KW-0472">Membrane</keyword>
<feature type="domain" description="tRNA/rRNA methyltransferase SpoU type" evidence="5">
    <location>
        <begin position="85"/>
        <end position="248"/>
    </location>
</feature>
<dbReference type="GO" id="GO:0002938">
    <property type="term" value="P:tRNA guanine ribose methylation"/>
    <property type="evidence" value="ECO:0007669"/>
    <property type="project" value="TreeGrafter"/>
</dbReference>
<keyword evidence="1" id="KW-0694">RNA-binding</keyword>
<keyword evidence="4" id="KW-1133">Transmembrane helix</keyword>
<evidence type="ECO:0000313" key="6">
    <source>
        <dbReference type="EMBL" id="CAE0710576.1"/>
    </source>
</evidence>
<feature type="transmembrane region" description="Helical" evidence="4">
    <location>
        <begin position="12"/>
        <end position="31"/>
    </location>
</feature>
<sequence>MNRFYLSAPSSNSWILPFILGASASLSLIWISKKLEKSITSSSKPRSEGKTPSREIKEDLLDHEELSNRMLRKAEAVIQWRTSRLIIVIERCTNDHNYSAILRTAEALGIQTVYMIDPPDMEDDKEIDPQKQIARTAEEIEQRRLHHLFARNATEWLTVRDFASTEDCIACCRKEGFKLWVTDLSQEAEALNIFNPKLNDIPEKIALVFGTEAVGASTYMLEQADKRVYLPLRGYADSLNLSVATALITQALFFMDPSLIGAMSEGERKDLRAAWFTKLAQQRLLSSTQKKNRKKLIGHIKKCETICGRKKNDPNYHIQPSEQKKLDDLSSYKRELEVLDAIIDPVKVRRAVQEWIDNPPDALTDLRRADTHRVCFVGKNTRDLHKEHWKDMAATSNKGTVEGVSATAFRERMGMVSEADTSND</sequence>
<dbReference type="SUPFAM" id="SSF75217">
    <property type="entry name" value="alpha/beta knot"/>
    <property type="match status" value="1"/>
</dbReference>
<dbReference type="AlphaFoldDB" id="A0A7S4EFL1"/>
<proteinExistence type="predicted"/>
<dbReference type="GO" id="GO:0008173">
    <property type="term" value="F:RNA methyltransferase activity"/>
    <property type="evidence" value="ECO:0007669"/>
    <property type="project" value="InterPro"/>
</dbReference>
<gene>
    <name evidence="6" type="ORF">PAUS00366_LOCUS3303</name>
</gene>
<dbReference type="GO" id="GO:0000049">
    <property type="term" value="F:tRNA binding"/>
    <property type="evidence" value="ECO:0007669"/>
    <property type="project" value="UniProtKB-KW"/>
</dbReference>
<dbReference type="InterPro" id="IPR001537">
    <property type="entry name" value="SpoU_MeTrfase"/>
</dbReference>
<organism evidence="6">
    <name type="scientific">Pseudo-nitzschia australis</name>
    <dbReference type="NCBI Taxonomy" id="44445"/>
    <lineage>
        <taxon>Eukaryota</taxon>
        <taxon>Sar</taxon>
        <taxon>Stramenopiles</taxon>
        <taxon>Ochrophyta</taxon>
        <taxon>Bacillariophyta</taxon>
        <taxon>Bacillariophyceae</taxon>
        <taxon>Bacillariophycidae</taxon>
        <taxon>Bacillariales</taxon>
        <taxon>Bacillariaceae</taxon>
        <taxon>Pseudo-nitzschia</taxon>
    </lineage>
</organism>
<name>A0A7S4EFL1_9STRA</name>
<keyword evidence="2" id="KW-0489">Methyltransferase</keyword>
<accession>A0A7S4EFL1</accession>
<keyword evidence="3" id="KW-0808">Transferase</keyword>
<evidence type="ECO:0000256" key="1">
    <source>
        <dbReference type="ARBA" id="ARBA00022555"/>
    </source>
</evidence>
<dbReference type="InterPro" id="IPR033671">
    <property type="entry name" value="TrmH"/>
</dbReference>
<dbReference type="EMBL" id="HBIX01004203">
    <property type="protein sequence ID" value="CAE0710576.1"/>
    <property type="molecule type" value="Transcribed_RNA"/>
</dbReference>